<gene>
    <name evidence="1" type="ORF">EV656_10220</name>
</gene>
<organism evidence="1 2">
    <name type="scientific">Rhodovulum adriaticum</name>
    <name type="common">Rhodopseudomonas adriatica</name>
    <dbReference type="NCBI Taxonomy" id="35804"/>
    <lineage>
        <taxon>Bacteria</taxon>
        <taxon>Pseudomonadati</taxon>
        <taxon>Pseudomonadota</taxon>
        <taxon>Alphaproteobacteria</taxon>
        <taxon>Rhodobacterales</taxon>
        <taxon>Paracoccaceae</taxon>
        <taxon>Rhodovulum</taxon>
    </lineage>
</organism>
<sequence>MTDLTFPLEHEIDQFALGFFGYGDLSAPLWFIGMEEGGGQNAKDVTKRIRVWQKRGSVALEDLAEYHDEVMEGGFKAIAKQNTWSALSRIQLAYDGNDTSSGAVRHHWRECLGRSGSATCIMELNPLPSPNIRTWNYPKFTSTPFLRSRISYNARYRAARIAKIRSLLEQASPQAVIFYGKKYEEFWGQIADVTFDSGNLHSRAVKGGTKFVSMHHPNARVAGKTTDYYIDLGRDLGVDYG</sequence>
<proteinExistence type="predicted"/>
<dbReference type="Proteomes" id="UP000295733">
    <property type="component" value="Unassembled WGS sequence"/>
</dbReference>
<accession>A0A4R2NVD2</accession>
<dbReference type="RefSeq" id="WP_132599540.1">
    <property type="nucleotide sequence ID" value="NZ_NRRP01000002.1"/>
</dbReference>
<protein>
    <recommendedName>
        <fullName evidence="3">Uracil DNA glycosylase superfamily protein</fullName>
    </recommendedName>
</protein>
<evidence type="ECO:0000313" key="1">
    <source>
        <dbReference type="EMBL" id="TCP26059.1"/>
    </source>
</evidence>
<evidence type="ECO:0008006" key="3">
    <source>
        <dbReference type="Google" id="ProtNLM"/>
    </source>
</evidence>
<keyword evidence="2" id="KW-1185">Reference proteome</keyword>
<dbReference type="EMBL" id="SLXL01000002">
    <property type="protein sequence ID" value="TCP26059.1"/>
    <property type="molecule type" value="Genomic_DNA"/>
</dbReference>
<dbReference type="AlphaFoldDB" id="A0A4R2NVD2"/>
<comment type="caution">
    <text evidence="1">The sequence shown here is derived from an EMBL/GenBank/DDBJ whole genome shotgun (WGS) entry which is preliminary data.</text>
</comment>
<dbReference type="OrthoDB" id="2858884at2"/>
<reference evidence="1 2" key="1">
    <citation type="submission" date="2019-03" db="EMBL/GenBank/DDBJ databases">
        <title>Genomic Encyclopedia of Type Strains, Phase IV (KMG-IV): sequencing the most valuable type-strain genomes for metagenomic binning, comparative biology and taxonomic classification.</title>
        <authorList>
            <person name="Goeker M."/>
        </authorList>
    </citation>
    <scope>NUCLEOTIDE SEQUENCE [LARGE SCALE GENOMIC DNA]</scope>
    <source>
        <strain evidence="1 2">DSM 2781</strain>
    </source>
</reference>
<name>A0A4R2NVD2_RHOAD</name>
<evidence type="ECO:0000313" key="2">
    <source>
        <dbReference type="Proteomes" id="UP000295733"/>
    </source>
</evidence>